<evidence type="ECO:0000313" key="2">
    <source>
        <dbReference type="WBParaSite" id="JU765_v2.g17801.t1"/>
    </source>
</evidence>
<evidence type="ECO:0000313" key="1">
    <source>
        <dbReference type="Proteomes" id="UP000887576"/>
    </source>
</evidence>
<dbReference type="Proteomes" id="UP000887576">
    <property type="component" value="Unplaced"/>
</dbReference>
<reference evidence="2" key="1">
    <citation type="submission" date="2022-11" db="UniProtKB">
        <authorList>
            <consortium name="WormBaseParasite"/>
        </authorList>
    </citation>
    <scope>IDENTIFICATION</scope>
</reference>
<proteinExistence type="predicted"/>
<dbReference type="WBParaSite" id="JU765_v2.g17801.t1">
    <property type="protein sequence ID" value="JU765_v2.g17801.t1"/>
    <property type="gene ID" value="JU765_v2.g17801"/>
</dbReference>
<name>A0AC34QN80_9BILA</name>
<organism evidence="1 2">
    <name type="scientific">Panagrolaimus sp. JU765</name>
    <dbReference type="NCBI Taxonomy" id="591449"/>
    <lineage>
        <taxon>Eukaryota</taxon>
        <taxon>Metazoa</taxon>
        <taxon>Ecdysozoa</taxon>
        <taxon>Nematoda</taxon>
        <taxon>Chromadorea</taxon>
        <taxon>Rhabditida</taxon>
        <taxon>Tylenchina</taxon>
        <taxon>Panagrolaimomorpha</taxon>
        <taxon>Panagrolaimoidea</taxon>
        <taxon>Panagrolaimidae</taxon>
        <taxon>Panagrolaimus</taxon>
    </lineage>
</organism>
<protein>
    <submittedName>
        <fullName evidence="2">NFACT RNA-binding domain-containing protein</fullName>
    </submittedName>
</protein>
<sequence length="931" mass="106727">MKNKFATIDLFAVLHDLQKFVGMRVTNVYDIDSRTYLLKLQRPEEKVIILFESGSRIHQTTHDWPKSQLPSQFSMKFRKHINQKRLISIRQLGVDRIVDMQFGEEERACHVIVEIYDRGNIVLTDHNYSILNILRPRTDKDTDVRFSVREKYPVDQARQSSYLPSKESIALFLANAKKGEVLRKALIKHVPFSSALLDHSIVSIGLAADAKIGIDVDASEESVQKVKQALDLAEKIQEEIRLNPSKGFITYQVMKHSDGTEAESYNEYHPYNFAQFNGPNSKFLSHEYESFGEAVDRFYSVLDEQKADQKALAAEKQAIKKLDNVKKDHESRLKQLEDIQESQEVKAQRVELNKDLVDQALLLVRSAVANKLSWDEIKELLENLANRNVAASKAIVRVNLASNEVTMKLGDPYDEEAEYINVDIDIDLSAAQNARRFFSDKKFAAEKQQKTLAASNKALKSAQMQTKNKIDQVRAHTQLLRARKPMWFEKFYWFISSDKYLVIAGRDFQQNEQLVKRYLRPGDLYVHADIHGACSVVIRNRQKDAEIPPRTINEAGTMAMCYSSAWEAKIVVNAWWVRHDQVSRTAQTGEYLPAGSFMIRGKKSFIPASQLQLGFGLLFRLGEESVANHKALEEQSSTALMSHLSVNEEEEEVEEQELKDEENEDEGEVEVDQNDEDEMEFPNVEAEGEKVQVVNAGTDEEYTMVQFTQPVKGPKKIDEREKYLEEKRRKDEEEKARKKLEKQNKQGAPMTKRQKHKMDKIKKKYKDQDEEEREMRMKLLGSKKPEVQTESVPQKPTIKKEPVQKPEQEQAAEEDEEDVPEEEMATQNDEDAKLTEELCAKPFEDDSLLYVVAVCAPYISMQKFKYKVKITPGTGKRGKAAKMALQLFLRDKTATAAELKLMKGLVSDDHVAVNIPGKVRVSAPQLLKMKK</sequence>
<accession>A0AC34QN80</accession>